<dbReference type="InterPro" id="IPR012899">
    <property type="entry name" value="LTXXQ"/>
</dbReference>
<dbReference type="Proteomes" id="UP000321548">
    <property type="component" value="Unassembled WGS sequence"/>
</dbReference>
<proteinExistence type="inferred from homology"/>
<feature type="region of interest" description="Disordered" evidence="5">
    <location>
        <begin position="172"/>
        <end position="213"/>
    </location>
</feature>
<evidence type="ECO:0000256" key="5">
    <source>
        <dbReference type="SAM" id="MobiDB-lite"/>
    </source>
</evidence>
<reference evidence="6 7" key="1">
    <citation type="submission" date="2019-06" db="EMBL/GenBank/DDBJ databases">
        <title>Quisquiliibacterium sp. nov., isolated from a maize field.</title>
        <authorList>
            <person name="Lin S.-Y."/>
            <person name="Tsai C.-F."/>
            <person name="Young C.-C."/>
        </authorList>
    </citation>
    <scope>NUCLEOTIDE SEQUENCE [LARGE SCALE GENOMIC DNA]</scope>
    <source>
        <strain evidence="6 7">CC-CFT501</strain>
    </source>
</reference>
<keyword evidence="3" id="KW-0732">Signal</keyword>
<dbReference type="CDD" id="cd09916">
    <property type="entry name" value="CpxP_like"/>
    <property type="match status" value="1"/>
</dbReference>
<dbReference type="Gene3D" id="1.20.120.1490">
    <property type="match status" value="1"/>
</dbReference>
<protein>
    <submittedName>
        <fullName evidence="6">Periplasmic heavy metal sensor</fullName>
    </submittedName>
</protein>
<dbReference type="Pfam" id="PF07813">
    <property type="entry name" value="LTXXQ"/>
    <property type="match status" value="1"/>
</dbReference>
<evidence type="ECO:0000313" key="7">
    <source>
        <dbReference type="Proteomes" id="UP000321548"/>
    </source>
</evidence>
<dbReference type="GO" id="GO:0030288">
    <property type="term" value="C:outer membrane-bounded periplasmic space"/>
    <property type="evidence" value="ECO:0007669"/>
    <property type="project" value="TreeGrafter"/>
</dbReference>
<dbReference type="PANTHER" id="PTHR38102:SF1">
    <property type="entry name" value="PERIPLASMIC CHAPERONE SPY"/>
    <property type="match status" value="1"/>
</dbReference>
<evidence type="ECO:0000256" key="4">
    <source>
        <dbReference type="ARBA" id="ARBA00022764"/>
    </source>
</evidence>
<evidence type="ECO:0000256" key="3">
    <source>
        <dbReference type="ARBA" id="ARBA00022729"/>
    </source>
</evidence>
<comment type="similarity">
    <text evidence="2">Belongs to the CpxP/Spy family.</text>
</comment>
<evidence type="ECO:0000256" key="2">
    <source>
        <dbReference type="ARBA" id="ARBA00008441"/>
    </source>
</evidence>
<dbReference type="GO" id="GO:0051082">
    <property type="term" value="F:unfolded protein binding"/>
    <property type="evidence" value="ECO:0007669"/>
    <property type="project" value="TreeGrafter"/>
</dbReference>
<accession>A0A5C8NTJ9</accession>
<comment type="caution">
    <text evidence="6">The sequence shown here is derived from an EMBL/GenBank/DDBJ whole genome shotgun (WGS) entry which is preliminary data.</text>
</comment>
<keyword evidence="4" id="KW-0574">Periplasm</keyword>
<evidence type="ECO:0000313" key="6">
    <source>
        <dbReference type="EMBL" id="TXL64598.1"/>
    </source>
</evidence>
<dbReference type="InterPro" id="IPR052211">
    <property type="entry name" value="Cpx_auxiliary_protein"/>
</dbReference>
<dbReference type="EMBL" id="VDUY01000005">
    <property type="protein sequence ID" value="TXL64598.1"/>
    <property type="molecule type" value="Genomic_DNA"/>
</dbReference>
<keyword evidence="7" id="KW-1185">Reference proteome</keyword>
<comment type="subcellular location">
    <subcellularLocation>
        <location evidence="1">Periplasm</location>
    </subcellularLocation>
</comment>
<evidence type="ECO:0000256" key="1">
    <source>
        <dbReference type="ARBA" id="ARBA00004418"/>
    </source>
</evidence>
<gene>
    <name evidence="6" type="ORF">FHP08_12655</name>
</gene>
<organism evidence="6 7">
    <name type="scientific">Zeimonas arvi</name>
    <dbReference type="NCBI Taxonomy" id="2498847"/>
    <lineage>
        <taxon>Bacteria</taxon>
        <taxon>Pseudomonadati</taxon>
        <taxon>Pseudomonadota</taxon>
        <taxon>Betaproteobacteria</taxon>
        <taxon>Burkholderiales</taxon>
        <taxon>Burkholderiaceae</taxon>
        <taxon>Zeimonas</taxon>
    </lineage>
</organism>
<name>A0A5C8NTJ9_9BURK</name>
<feature type="compositionally biased region" description="Basic and acidic residues" evidence="5">
    <location>
        <begin position="173"/>
        <end position="203"/>
    </location>
</feature>
<sequence>MRGDPLPAGPRRRCPGLRPPIPSNGDQTMKKRLVAGLALAGALAVAAPMVAHAWGGGERCADGPRAGMMHKHGHHHGKHGMYGERGFMADLQLSEEQRGKLAELRKANAPAMQEQAKAMREARRELRALGFSAEYDEAKARALAERAAKASAEMAAQRARAANDFYQVLTPEQRQKFSERMARMEERRAGKREGRQGPAERSDLYGPDAGPRV</sequence>
<dbReference type="AlphaFoldDB" id="A0A5C8NTJ9"/>
<feature type="region of interest" description="Disordered" evidence="5">
    <location>
        <begin position="1"/>
        <end position="27"/>
    </location>
</feature>
<dbReference type="PANTHER" id="PTHR38102">
    <property type="entry name" value="PERIPLASMIC CHAPERONE SPY"/>
    <property type="match status" value="1"/>
</dbReference>